<dbReference type="InterPro" id="IPR026464">
    <property type="entry name" value="NosD_copper_fam"/>
</dbReference>
<dbReference type="InterPro" id="IPR012334">
    <property type="entry name" value="Pectin_lyas_fold"/>
</dbReference>
<dbReference type="Gene3D" id="2.160.20.10">
    <property type="entry name" value="Single-stranded right-handed beta-helix, Pectin lyase-like"/>
    <property type="match status" value="1"/>
</dbReference>
<dbReference type="Proteomes" id="UP001321047">
    <property type="component" value="Unassembled WGS sequence"/>
</dbReference>
<comment type="caution">
    <text evidence="2">The sequence shown here is derived from an EMBL/GenBank/DDBJ whole genome shotgun (WGS) entry which is preliminary data.</text>
</comment>
<keyword evidence="3" id="KW-1185">Reference proteome</keyword>
<dbReference type="SMART" id="SM00722">
    <property type="entry name" value="CASH"/>
    <property type="match status" value="2"/>
</dbReference>
<dbReference type="InterPro" id="IPR006633">
    <property type="entry name" value="Carb-bd_sugar_hydrolysis-dom"/>
</dbReference>
<evidence type="ECO:0000259" key="1">
    <source>
        <dbReference type="SMART" id="SM00722"/>
    </source>
</evidence>
<dbReference type="InterPro" id="IPR006626">
    <property type="entry name" value="PbH1"/>
</dbReference>
<dbReference type="InterPro" id="IPR011050">
    <property type="entry name" value="Pectin_lyase_fold/virulence"/>
</dbReference>
<name>A0AAP3E796_9EURY</name>
<evidence type="ECO:0000313" key="2">
    <source>
        <dbReference type="EMBL" id="MCU4753643.1"/>
    </source>
</evidence>
<gene>
    <name evidence="2" type="primary">nosD</name>
    <name evidence="2" type="ORF">OB919_16910</name>
</gene>
<proteinExistence type="predicted"/>
<dbReference type="InterPro" id="IPR022441">
    <property type="entry name" value="Para_beta_helix_rpt-2"/>
</dbReference>
<evidence type="ECO:0000313" key="3">
    <source>
        <dbReference type="Proteomes" id="UP001321047"/>
    </source>
</evidence>
<dbReference type="EMBL" id="JAOPJZ010000019">
    <property type="protein sequence ID" value="MCU4753643.1"/>
    <property type="molecule type" value="Genomic_DNA"/>
</dbReference>
<feature type="domain" description="Carbohydrate-binding/sugar hydrolysis" evidence="1">
    <location>
        <begin position="230"/>
        <end position="402"/>
    </location>
</feature>
<reference evidence="2 3" key="1">
    <citation type="submission" date="2022-09" db="EMBL/GenBank/DDBJ databases">
        <title>Enrichment on poylsaccharides allowed isolation of novel metabolic and taxonomic groups of Haloarchaea.</title>
        <authorList>
            <person name="Sorokin D.Y."/>
            <person name="Elcheninov A.G."/>
            <person name="Khizhniak T.V."/>
            <person name="Kolganova T.V."/>
            <person name="Kublanov I.V."/>
        </authorList>
    </citation>
    <scope>NUCLEOTIDE SEQUENCE [LARGE SCALE GENOMIC DNA]</scope>
    <source>
        <strain evidence="2 3">AArc-curdl1</strain>
    </source>
</reference>
<protein>
    <submittedName>
        <fullName evidence="2">Nitrous oxide reductase family maturation protein NosD</fullName>
    </submittedName>
</protein>
<accession>A0AAP3E796</accession>
<dbReference type="SMART" id="SM00710">
    <property type="entry name" value="PbH1"/>
    <property type="match status" value="9"/>
</dbReference>
<feature type="domain" description="Carbohydrate-binding/sugar hydrolysis" evidence="1">
    <location>
        <begin position="82"/>
        <end position="224"/>
    </location>
</feature>
<dbReference type="InterPro" id="IPR007742">
    <property type="entry name" value="NosD_dom"/>
</dbReference>
<sequence length="461" mass="49441">MRTDAWFAGLAVIVLAVLLATALVAATGASDGTESASEWTPDVPDIHDVDEPTEPSVATLDGDQFNSVQAALDAAQPGDTVVLEGTFEEHVTVETEGVTIAAAERDGAVIDGGGEGTIVTIEAPNVTLEGVWIRDTGHERRGEHAGVFVNGTGATVTDVRLTDVSFGVWINGVSDVTVEGSMIAGREDVFPFTDRGNGIHLWDADDAVLRDNYITTVRDGIYYSWAEGVLTENNTMWEMRYGVHYMYSNDNRLEGNVAANNDVGFALMVSENITLVDNVAANNDGTSAHGILLKDVERSEIRGNAVVANGNGFYIYNAQQNRLVDNLVLENRVGVHATAGSSGGVVAGNSFIENDEQAFATTTAQIAWNDSDRGNYWSDASAVDLDGDGTSEIRHRPAGTVEQLVHDRPQAAVFAESPAFDAVRLAESSFPVVESAGLIDHHPLTEPPHDNWRDYYANHDH</sequence>
<dbReference type="NCBIfam" id="TIGR03804">
    <property type="entry name" value="para_beta_helix"/>
    <property type="match status" value="2"/>
</dbReference>
<dbReference type="AlphaFoldDB" id="A0AAP3E796"/>
<dbReference type="SUPFAM" id="SSF51126">
    <property type="entry name" value="Pectin lyase-like"/>
    <property type="match status" value="1"/>
</dbReference>
<dbReference type="Pfam" id="PF05048">
    <property type="entry name" value="NosD"/>
    <property type="match status" value="1"/>
</dbReference>
<dbReference type="RefSeq" id="WP_342809954.1">
    <property type="nucleotide sequence ID" value="NZ_JAOPJZ010000019.1"/>
</dbReference>
<dbReference type="NCBIfam" id="TIGR04247">
    <property type="entry name" value="NosD_copper_fam"/>
    <property type="match status" value="1"/>
</dbReference>
<organism evidence="2 3">
    <name type="scientific">Natronosalvus hydrolyticus</name>
    <dbReference type="NCBI Taxonomy" id="2979988"/>
    <lineage>
        <taxon>Archaea</taxon>
        <taxon>Methanobacteriati</taxon>
        <taxon>Methanobacteriota</taxon>
        <taxon>Stenosarchaea group</taxon>
        <taxon>Halobacteria</taxon>
        <taxon>Halobacteriales</taxon>
        <taxon>Natrialbaceae</taxon>
        <taxon>Natronosalvus</taxon>
    </lineage>
</organism>